<reference evidence="2" key="1">
    <citation type="submission" date="2021-01" db="EMBL/GenBank/DDBJ databases">
        <authorList>
            <person name="Corre E."/>
            <person name="Pelletier E."/>
            <person name="Niang G."/>
            <person name="Scheremetjew M."/>
            <person name="Finn R."/>
            <person name="Kale V."/>
            <person name="Holt S."/>
            <person name="Cochrane G."/>
            <person name="Meng A."/>
            <person name="Brown T."/>
            <person name="Cohen L."/>
        </authorList>
    </citation>
    <scope>NUCLEOTIDE SEQUENCE</scope>
    <source>
        <strain evidence="2">CCMP2877</strain>
    </source>
</reference>
<dbReference type="EMBL" id="HBGJ01037022">
    <property type="protein sequence ID" value="CAD9264927.1"/>
    <property type="molecule type" value="Transcribed_RNA"/>
</dbReference>
<protein>
    <submittedName>
        <fullName evidence="2">Uncharacterized protein</fullName>
    </submittedName>
</protein>
<evidence type="ECO:0000313" key="2">
    <source>
        <dbReference type="EMBL" id="CAD9264927.1"/>
    </source>
</evidence>
<proteinExistence type="predicted"/>
<accession>A0A7S1UEY7</accession>
<name>A0A7S1UEY7_9STRA</name>
<dbReference type="PANTHER" id="PTHR38564:SF2">
    <property type="entry name" value="WU:FC46H12 PRECURSOR"/>
    <property type="match status" value="1"/>
</dbReference>
<gene>
    <name evidence="2" type="ORF">PPAR1163_LOCUS23343</name>
</gene>
<dbReference type="PANTHER" id="PTHR38564">
    <property type="entry name" value="SI:CH73-250A16.5-RELATED"/>
    <property type="match status" value="1"/>
</dbReference>
<feature type="signal peptide" evidence="1">
    <location>
        <begin position="1"/>
        <end position="16"/>
    </location>
</feature>
<evidence type="ECO:0000256" key="1">
    <source>
        <dbReference type="SAM" id="SignalP"/>
    </source>
</evidence>
<feature type="chain" id="PRO_5030957496" evidence="1">
    <location>
        <begin position="17"/>
        <end position="194"/>
    </location>
</feature>
<sequence length="194" mass="21164">MYALALLALLARGAGAHWWNGDKCPCPGSDAWVFTGTMVDTHFEGATCAVVQAEMLARIAGEQLWEDPHNGGSYKVISASMDRMEAERRTGDGKYLDKMVFHFTETFNGGCEVKGCSQSQVFSLMDFSTNFCNLHNLYCGSMDGCPIASTDLVYKERSHTTLYNWGGMNKRTCLGKSTDSLRGAAASEQAAQQA</sequence>
<organism evidence="2">
    <name type="scientific">Phaeomonas parva</name>
    <dbReference type="NCBI Taxonomy" id="124430"/>
    <lineage>
        <taxon>Eukaryota</taxon>
        <taxon>Sar</taxon>
        <taxon>Stramenopiles</taxon>
        <taxon>Ochrophyta</taxon>
        <taxon>Pinguiophyceae</taxon>
        <taxon>Pinguiochrysidales</taxon>
        <taxon>Pinguiochrysidaceae</taxon>
        <taxon>Phaeomonas</taxon>
    </lineage>
</organism>
<dbReference type="AlphaFoldDB" id="A0A7S1UEY7"/>
<keyword evidence="1" id="KW-0732">Signal</keyword>